<gene>
    <name evidence="1" type="ORF">RSSM_04520</name>
</gene>
<reference evidence="1 2" key="1">
    <citation type="journal article" date="2013" name="Mar. Genomics">
        <title>Expression of sulfatases in Rhodopirellula baltica and the diversity of sulfatases in the genus Rhodopirellula.</title>
        <authorList>
            <person name="Wegner C.E."/>
            <person name="Richter-Heitmann T."/>
            <person name="Klindworth A."/>
            <person name="Klockow C."/>
            <person name="Richter M."/>
            <person name="Achstetter T."/>
            <person name="Glockner F.O."/>
            <person name="Harder J."/>
        </authorList>
    </citation>
    <scope>NUCLEOTIDE SEQUENCE [LARGE SCALE GENOMIC DNA]</scope>
    <source>
        <strain evidence="1 2">SM41</strain>
    </source>
</reference>
<dbReference type="EMBL" id="ANOH01000307">
    <property type="protein sequence ID" value="EMI54045.1"/>
    <property type="molecule type" value="Genomic_DNA"/>
</dbReference>
<comment type="caution">
    <text evidence="1">The sequence shown here is derived from an EMBL/GenBank/DDBJ whole genome shotgun (WGS) entry which is preliminary data.</text>
</comment>
<sequence length="135" mass="15302">MKSNSFERFESYLSPFADHPVLQQRVLHVLEQLPADVQTDFLEDPRFRVTVDNYQAGVGWSLLMPAPGVNGEGSRCVVLRLKLNDASERFAWYVIAHEFAHAYLRNGGWGEITDIEEAADALADSWGFSRPSRFV</sequence>
<dbReference type="AlphaFoldDB" id="M5TXY1"/>
<dbReference type="RefSeq" id="WP_008683305.1">
    <property type="nucleotide sequence ID" value="NZ_ANOH01000307.1"/>
</dbReference>
<dbReference type="Proteomes" id="UP000011885">
    <property type="component" value="Unassembled WGS sequence"/>
</dbReference>
<keyword evidence="2" id="KW-1185">Reference proteome</keyword>
<organism evidence="1 2">
    <name type="scientific">Rhodopirellula sallentina SM41</name>
    <dbReference type="NCBI Taxonomy" id="1263870"/>
    <lineage>
        <taxon>Bacteria</taxon>
        <taxon>Pseudomonadati</taxon>
        <taxon>Planctomycetota</taxon>
        <taxon>Planctomycetia</taxon>
        <taxon>Pirellulales</taxon>
        <taxon>Pirellulaceae</taxon>
        <taxon>Rhodopirellula</taxon>
    </lineage>
</organism>
<accession>M5TXY1</accession>
<proteinExistence type="predicted"/>
<dbReference type="OrthoDB" id="280558at2"/>
<evidence type="ECO:0000313" key="1">
    <source>
        <dbReference type="EMBL" id="EMI54045.1"/>
    </source>
</evidence>
<name>M5TXY1_9BACT</name>
<protein>
    <submittedName>
        <fullName evidence="1">Uncharacterized protein</fullName>
    </submittedName>
</protein>
<dbReference type="PATRIC" id="fig|1263870.3.peg.4785"/>
<evidence type="ECO:0000313" key="2">
    <source>
        <dbReference type="Proteomes" id="UP000011885"/>
    </source>
</evidence>